<dbReference type="KEGG" id="cvn:111137586"/>
<dbReference type="RefSeq" id="XP_022344806.1">
    <property type="nucleotide sequence ID" value="XM_022489098.1"/>
</dbReference>
<reference evidence="3" key="1">
    <citation type="submission" date="2025-08" db="UniProtKB">
        <authorList>
            <consortium name="RefSeq"/>
        </authorList>
    </citation>
    <scope>IDENTIFICATION</scope>
    <source>
        <tissue evidence="3">Whole sample</tissue>
    </source>
</reference>
<feature type="transmembrane region" description="Helical" evidence="1">
    <location>
        <begin position="199"/>
        <end position="217"/>
    </location>
</feature>
<keyword evidence="1" id="KW-0472">Membrane</keyword>
<proteinExistence type="predicted"/>
<keyword evidence="1" id="KW-1133">Transmembrane helix</keyword>
<dbReference type="GeneID" id="111137586"/>
<dbReference type="AlphaFoldDB" id="A0A8B8EXU6"/>
<dbReference type="Proteomes" id="UP000694844">
    <property type="component" value="Chromosome 5"/>
</dbReference>
<gene>
    <name evidence="3" type="primary">LOC111137586</name>
</gene>
<accession>A0A8B8EXU6</accession>
<evidence type="ECO:0000256" key="1">
    <source>
        <dbReference type="SAM" id="Phobius"/>
    </source>
</evidence>
<organism evidence="2 3">
    <name type="scientific">Crassostrea virginica</name>
    <name type="common">Eastern oyster</name>
    <dbReference type="NCBI Taxonomy" id="6565"/>
    <lineage>
        <taxon>Eukaryota</taxon>
        <taxon>Metazoa</taxon>
        <taxon>Spiralia</taxon>
        <taxon>Lophotrochozoa</taxon>
        <taxon>Mollusca</taxon>
        <taxon>Bivalvia</taxon>
        <taxon>Autobranchia</taxon>
        <taxon>Pteriomorphia</taxon>
        <taxon>Ostreida</taxon>
        <taxon>Ostreoidea</taxon>
        <taxon>Ostreidae</taxon>
        <taxon>Crassostrea</taxon>
    </lineage>
</organism>
<keyword evidence="2" id="KW-1185">Reference proteome</keyword>
<keyword evidence="1" id="KW-0812">Transmembrane</keyword>
<protein>
    <submittedName>
        <fullName evidence="3">Uncharacterized protein LOC111137586</fullName>
    </submittedName>
</protein>
<name>A0A8B8EXU6_CRAVI</name>
<evidence type="ECO:0000313" key="3">
    <source>
        <dbReference type="RefSeq" id="XP_022344806.1"/>
    </source>
</evidence>
<evidence type="ECO:0000313" key="2">
    <source>
        <dbReference type="Proteomes" id="UP000694844"/>
    </source>
</evidence>
<sequence>MFPCKGNVDVCPSTKDAWEARAKIANCGYDDKIQYHCLPDSLGRKWEKCVEKTLISEGNCLMFTTDGYFDWNPCNISEKSCPDVAYLSNEIYKYPFCFGDNKPRNQTSKDKLLHVRDGPSLGLIIGIVVPIVLLVLAAAFLSLVIGIRRKRKSVIWKRITKGMIETASLLPENVIGEVAIRRVVDKGVKKLSKNDVKSIVVIGGIGNMMFSTARHIMEKFAKRMNWKYAQYQFPEKPDTVDEKTIILVYGWFGLWNDNLCFRNEAEAVCEHLTNILKDKSEVKLILVMRSDVFSNHKVDLVKYHYLFCNEFDLLDKKLPEDYTEYFKMKKKTCTVDNCKCRELDIKKLLRGKDKLIGLPLKVKIISKYHDHELIKSYSDNWDILTAMTDHFQALEEHEKPIYEWIMYTCLKGHFSPTDSESFDEDLIRKMNFQIKPSSFDEHCEHLRRYLQVWFSDSQNLSTEDARYVFWHPFIYICAFHYLYKRDRSKIMNHCNVDAIMQLVRPNSWEINKTLSYIEVCADPADEKLLTKRLQKLGLLDKYRDHPLIKDTENDDK</sequence>
<feature type="transmembrane region" description="Helical" evidence="1">
    <location>
        <begin position="121"/>
        <end position="147"/>
    </location>
</feature>